<keyword evidence="1" id="KW-0732">Signal</keyword>
<dbReference type="Gene3D" id="2.60.40.10">
    <property type="entry name" value="Immunoglobulins"/>
    <property type="match status" value="1"/>
</dbReference>
<dbReference type="AlphaFoldDB" id="A0A485PMJ1"/>
<dbReference type="SUPFAM" id="SSF48726">
    <property type="entry name" value="Immunoglobulin"/>
    <property type="match status" value="1"/>
</dbReference>
<name>A0A485PMJ1_LYNPA</name>
<reference evidence="3 4" key="1">
    <citation type="submission" date="2019-01" db="EMBL/GenBank/DDBJ databases">
        <authorList>
            <person name="Alioto T."/>
            <person name="Alioto T."/>
        </authorList>
    </citation>
    <scope>NUCLEOTIDE SEQUENCE [LARGE SCALE GENOMIC DNA]</scope>
</reference>
<evidence type="ECO:0000259" key="2">
    <source>
        <dbReference type="PROSITE" id="PS50835"/>
    </source>
</evidence>
<keyword evidence="4" id="KW-1185">Reference proteome</keyword>
<dbReference type="InterPro" id="IPR036179">
    <property type="entry name" value="Ig-like_dom_sf"/>
</dbReference>
<dbReference type="EMBL" id="CAAGRJ010037718">
    <property type="protein sequence ID" value="VFV45578.1"/>
    <property type="molecule type" value="Genomic_DNA"/>
</dbReference>
<organism evidence="3 4">
    <name type="scientific">Lynx pardinus</name>
    <name type="common">Iberian lynx</name>
    <name type="synonym">Felis pardina</name>
    <dbReference type="NCBI Taxonomy" id="191816"/>
    <lineage>
        <taxon>Eukaryota</taxon>
        <taxon>Metazoa</taxon>
        <taxon>Chordata</taxon>
        <taxon>Craniata</taxon>
        <taxon>Vertebrata</taxon>
        <taxon>Euteleostomi</taxon>
        <taxon>Mammalia</taxon>
        <taxon>Eutheria</taxon>
        <taxon>Laurasiatheria</taxon>
        <taxon>Carnivora</taxon>
        <taxon>Feliformia</taxon>
        <taxon>Felidae</taxon>
        <taxon>Felinae</taxon>
        <taxon>Lynx</taxon>
    </lineage>
</organism>
<feature type="signal peptide" evidence="1">
    <location>
        <begin position="1"/>
        <end position="21"/>
    </location>
</feature>
<evidence type="ECO:0000256" key="1">
    <source>
        <dbReference type="SAM" id="SignalP"/>
    </source>
</evidence>
<feature type="chain" id="PRO_5019783251" description="Ig-like domain-containing protein" evidence="1">
    <location>
        <begin position="22"/>
        <end position="70"/>
    </location>
</feature>
<evidence type="ECO:0000313" key="3">
    <source>
        <dbReference type="EMBL" id="VFV45578.1"/>
    </source>
</evidence>
<accession>A0A485PMJ1</accession>
<gene>
    <name evidence="3" type="ORF">LYPA_23C019610</name>
</gene>
<sequence>MAWTPLLLVLLCHCTWTSSQAVVTREPSLTVSPGGTVTLTCGGTVTLTCGSSTGAVTDSHYPYWFQQKPG</sequence>
<dbReference type="InterPro" id="IPR013783">
    <property type="entry name" value="Ig-like_fold"/>
</dbReference>
<feature type="domain" description="Ig-like" evidence="2">
    <location>
        <begin position="27"/>
        <end position="70"/>
    </location>
</feature>
<dbReference type="PROSITE" id="PS50835">
    <property type="entry name" value="IG_LIKE"/>
    <property type="match status" value="1"/>
</dbReference>
<dbReference type="Proteomes" id="UP000386466">
    <property type="component" value="Unassembled WGS sequence"/>
</dbReference>
<evidence type="ECO:0000313" key="4">
    <source>
        <dbReference type="Proteomes" id="UP000386466"/>
    </source>
</evidence>
<dbReference type="InterPro" id="IPR007110">
    <property type="entry name" value="Ig-like_dom"/>
</dbReference>
<proteinExistence type="predicted"/>
<protein>
    <recommendedName>
        <fullName evidence="2">Ig-like domain-containing protein</fullName>
    </recommendedName>
</protein>